<feature type="domain" description="Tyr recombinase" evidence="6">
    <location>
        <begin position="175"/>
        <end position="366"/>
    </location>
</feature>
<feature type="domain" description="Core-binding (CB)" evidence="7">
    <location>
        <begin position="71"/>
        <end position="154"/>
    </location>
</feature>
<evidence type="ECO:0000256" key="5">
    <source>
        <dbReference type="PROSITE-ProRule" id="PRU01248"/>
    </source>
</evidence>
<dbReference type="SUPFAM" id="SSF56349">
    <property type="entry name" value="DNA breaking-rejoining enzymes"/>
    <property type="match status" value="1"/>
</dbReference>
<dbReference type="GO" id="GO:0003677">
    <property type="term" value="F:DNA binding"/>
    <property type="evidence" value="ECO:0007669"/>
    <property type="project" value="UniProtKB-UniRule"/>
</dbReference>
<dbReference type="InterPro" id="IPR004107">
    <property type="entry name" value="Integrase_SAM-like_N"/>
</dbReference>
<dbReference type="InterPro" id="IPR002104">
    <property type="entry name" value="Integrase_catalytic"/>
</dbReference>
<evidence type="ECO:0000313" key="8">
    <source>
        <dbReference type="EMBL" id="OUZ35070.1"/>
    </source>
</evidence>
<dbReference type="OrthoDB" id="2285763at2"/>
<comment type="similarity">
    <text evidence="1">Belongs to the 'phage' integrase family.</text>
</comment>
<gene>
    <name evidence="8" type="ORF">A5889_000545</name>
</gene>
<evidence type="ECO:0000256" key="4">
    <source>
        <dbReference type="ARBA" id="ARBA00023172"/>
    </source>
</evidence>
<dbReference type="Gene3D" id="1.10.150.130">
    <property type="match status" value="1"/>
</dbReference>
<dbReference type="PANTHER" id="PTHR30349:SF64">
    <property type="entry name" value="PROPHAGE INTEGRASE INTD-RELATED"/>
    <property type="match status" value="1"/>
</dbReference>
<dbReference type="GO" id="GO:0006310">
    <property type="term" value="P:DNA recombination"/>
    <property type="evidence" value="ECO:0007669"/>
    <property type="project" value="UniProtKB-KW"/>
</dbReference>
<comment type="caution">
    <text evidence="8">The sequence shown here is derived from an EMBL/GenBank/DDBJ whole genome shotgun (WGS) entry which is preliminary data.</text>
</comment>
<evidence type="ECO:0000256" key="2">
    <source>
        <dbReference type="ARBA" id="ARBA00022908"/>
    </source>
</evidence>
<sequence length="376" mass="43439">MCIRDRSRKGENIYKRKDGRWEGRYIKARNEHGKIIYGYIYGKKYSCVKKRLAELKVQYSFTHNNLSLYKGSVEDWLNHWLNVVMKKRIKQSTYISYRLRIDKYIIPALGNRALAQLKSREIEEFVNYLIQLELSSSTIHSIVTVLKSALGRAYIENCILVNPCKNLSLSSTSTNEISALSLADQEKIEAIALREKGCSAVILALYTGLRIGEISGLKWDDIDFEKNIIHIRRTLYRIPSVTNKKKTEVILAEPKTKSSKRLIPLADNLKSYLLNKKKERTSEYVISCKDSYAEPRVISYRFRKTIEEAGIKTIHFHVLRHTFATRCVERGIDIATLSKLLGHASIKLTLDTYTDSLWENRRAAVSILDKQLQELL</sequence>
<keyword evidence="4" id="KW-0233">DNA recombination</keyword>
<dbReference type="PANTHER" id="PTHR30349">
    <property type="entry name" value="PHAGE INTEGRASE-RELATED"/>
    <property type="match status" value="1"/>
</dbReference>
<dbReference type="InterPro" id="IPR010998">
    <property type="entry name" value="Integrase_recombinase_N"/>
</dbReference>
<accession>A0A200JEB8</accession>
<dbReference type="Pfam" id="PF14659">
    <property type="entry name" value="Phage_int_SAM_3"/>
    <property type="match status" value="1"/>
</dbReference>
<organism evidence="8">
    <name type="scientific">Candidatus Enterococcus dunnyi</name>
    <dbReference type="NCBI Taxonomy" id="1834192"/>
    <lineage>
        <taxon>Bacteria</taxon>
        <taxon>Bacillati</taxon>
        <taxon>Bacillota</taxon>
        <taxon>Bacilli</taxon>
        <taxon>Lactobacillales</taxon>
        <taxon>Enterococcaceae</taxon>
        <taxon>Enterococcus</taxon>
    </lineage>
</organism>
<dbReference type="PROSITE" id="PS51900">
    <property type="entry name" value="CB"/>
    <property type="match status" value="1"/>
</dbReference>
<keyword evidence="3 5" id="KW-0238">DNA-binding</keyword>
<dbReference type="Gene3D" id="1.10.443.10">
    <property type="entry name" value="Intergrase catalytic core"/>
    <property type="match status" value="1"/>
</dbReference>
<name>A0A200JEB8_9ENTE</name>
<dbReference type="InterPro" id="IPR011010">
    <property type="entry name" value="DNA_brk_join_enz"/>
</dbReference>
<evidence type="ECO:0000259" key="7">
    <source>
        <dbReference type="PROSITE" id="PS51900"/>
    </source>
</evidence>
<dbReference type="InterPro" id="IPR044068">
    <property type="entry name" value="CB"/>
</dbReference>
<dbReference type="InterPro" id="IPR013762">
    <property type="entry name" value="Integrase-like_cat_sf"/>
</dbReference>
<reference evidence="8" key="1">
    <citation type="submission" date="2017-05" db="EMBL/GenBank/DDBJ databases">
        <title>The Genome Sequence of Enterococcus sp. 9D6_DIV0238.</title>
        <authorList>
            <consortium name="The Broad Institute Genomics Platform"/>
            <consortium name="The Broad Institute Genomic Center for Infectious Diseases"/>
            <person name="Earl A."/>
            <person name="Manson A."/>
            <person name="Schwartman J."/>
            <person name="Gilmore M."/>
            <person name="Abouelleil A."/>
            <person name="Cao P."/>
            <person name="Chapman S."/>
            <person name="Cusick C."/>
            <person name="Shea T."/>
            <person name="Young S."/>
            <person name="Neafsey D."/>
            <person name="Nusbaum C."/>
            <person name="Birren B."/>
        </authorList>
    </citation>
    <scope>NUCLEOTIDE SEQUENCE [LARGE SCALE GENOMIC DNA]</scope>
    <source>
        <strain evidence="8">9D6_DIV0238</strain>
    </source>
</reference>
<dbReference type="InterPro" id="IPR050090">
    <property type="entry name" value="Tyrosine_recombinase_XerCD"/>
</dbReference>
<dbReference type="CDD" id="cd01189">
    <property type="entry name" value="INT_ICEBs1_C_like"/>
    <property type="match status" value="1"/>
</dbReference>
<dbReference type="PROSITE" id="PS51898">
    <property type="entry name" value="TYR_RECOMBINASE"/>
    <property type="match status" value="1"/>
</dbReference>
<dbReference type="Pfam" id="PF00589">
    <property type="entry name" value="Phage_integrase"/>
    <property type="match status" value="1"/>
</dbReference>
<keyword evidence="2" id="KW-0229">DNA integration</keyword>
<dbReference type="AlphaFoldDB" id="A0A200JEB8"/>
<evidence type="ECO:0000256" key="1">
    <source>
        <dbReference type="ARBA" id="ARBA00008857"/>
    </source>
</evidence>
<dbReference type="GO" id="GO:0015074">
    <property type="term" value="P:DNA integration"/>
    <property type="evidence" value="ECO:0007669"/>
    <property type="project" value="UniProtKB-KW"/>
</dbReference>
<protein>
    <recommendedName>
        <fullName evidence="9">Tyr recombinase domain-containing protein</fullName>
    </recommendedName>
</protein>
<evidence type="ECO:0008006" key="9">
    <source>
        <dbReference type="Google" id="ProtNLM"/>
    </source>
</evidence>
<evidence type="ECO:0000259" key="6">
    <source>
        <dbReference type="PROSITE" id="PS51898"/>
    </source>
</evidence>
<dbReference type="EMBL" id="NIBQ01000001">
    <property type="protein sequence ID" value="OUZ35070.1"/>
    <property type="molecule type" value="Genomic_DNA"/>
</dbReference>
<evidence type="ECO:0000256" key="3">
    <source>
        <dbReference type="ARBA" id="ARBA00023125"/>
    </source>
</evidence>
<proteinExistence type="inferred from homology"/>